<dbReference type="AlphaFoldDB" id="A0A7C3UQE0"/>
<organism evidence="2">
    <name type="scientific">candidate division WOR-3 bacterium</name>
    <dbReference type="NCBI Taxonomy" id="2052148"/>
    <lineage>
        <taxon>Bacteria</taxon>
        <taxon>Bacteria division WOR-3</taxon>
    </lineage>
</organism>
<sequence length="373" mass="42602">MDKMMLRYRKEFPVLQEKIYLNAAGSAPMPIRTKKAIESFLNRYVEEGNIPWEDCEKVSEETRSAVAQFLSCQPEEICFLRNTSEGIITVLALLDLKPTDNLILAIDSFPANLYPFLYSFPEVEKRFVRVLDGDLLGQIAKKVNRKTKLISLDWVHFLSGYPLDLKALSRFCRERGIYLLIDAIQGLGALPLNLKDLEIDFLTSGAGKWLFPPQGIGILYIRKETLPKLKPHHLGWLSCAWKNFNRVLQRKKLKNSASRYEEGTKNYLGIVGLRENIKMLSELGIENIGQYLLSLTDKLVSHLKEIDAKILPRGPGSGIVAFRKKGLSGEKLFSFLTERGFVVSLREDYIRCSPHFYNTEEEILSLIKELKKA</sequence>
<gene>
    <name evidence="2" type="ORF">ENX07_02505</name>
</gene>
<feature type="domain" description="Aminotransferase class V" evidence="1">
    <location>
        <begin position="19"/>
        <end position="344"/>
    </location>
</feature>
<dbReference type="Gene3D" id="3.90.1150.10">
    <property type="entry name" value="Aspartate Aminotransferase, domain 1"/>
    <property type="match status" value="1"/>
</dbReference>
<evidence type="ECO:0000259" key="1">
    <source>
        <dbReference type="Pfam" id="PF00266"/>
    </source>
</evidence>
<protein>
    <submittedName>
        <fullName evidence="2">Aminotransferase class V-fold PLP-dependent enzyme</fullName>
    </submittedName>
</protein>
<reference evidence="2" key="1">
    <citation type="journal article" date="2020" name="mSystems">
        <title>Genome- and Community-Level Interaction Insights into Carbon Utilization and Element Cycling Functions of Hydrothermarchaeota in Hydrothermal Sediment.</title>
        <authorList>
            <person name="Zhou Z."/>
            <person name="Liu Y."/>
            <person name="Xu W."/>
            <person name="Pan J."/>
            <person name="Luo Z.H."/>
            <person name="Li M."/>
        </authorList>
    </citation>
    <scope>NUCLEOTIDE SEQUENCE [LARGE SCALE GENOMIC DNA]</scope>
    <source>
        <strain evidence="2">SpSt-906</strain>
    </source>
</reference>
<dbReference type="Gene3D" id="3.40.640.10">
    <property type="entry name" value="Type I PLP-dependent aspartate aminotransferase-like (Major domain)"/>
    <property type="match status" value="1"/>
</dbReference>
<dbReference type="Pfam" id="PF00266">
    <property type="entry name" value="Aminotran_5"/>
    <property type="match status" value="1"/>
</dbReference>
<dbReference type="InterPro" id="IPR015421">
    <property type="entry name" value="PyrdxlP-dep_Trfase_major"/>
</dbReference>
<dbReference type="PANTHER" id="PTHR43586:SF15">
    <property type="entry name" value="BLR3095 PROTEIN"/>
    <property type="match status" value="1"/>
</dbReference>
<comment type="caution">
    <text evidence="2">The sequence shown here is derived from an EMBL/GenBank/DDBJ whole genome shotgun (WGS) entry which is preliminary data.</text>
</comment>
<dbReference type="InterPro" id="IPR000192">
    <property type="entry name" value="Aminotrans_V_dom"/>
</dbReference>
<dbReference type="EMBL" id="DTMQ01000016">
    <property type="protein sequence ID" value="HGE98930.1"/>
    <property type="molecule type" value="Genomic_DNA"/>
</dbReference>
<dbReference type="SUPFAM" id="SSF53383">
    <property type="entry name" value="PLP-dependent transferases"/>
    <property type="match status" value="1"/>
</dbReference>
<keyword evidence="2" id="KW-0808">Transferase</keyword>
<accession>A0A7C3UQE0</accession>
<name>A0A7C3UQE0_UNCW3</name>
<dbReference type="InterPro" id="IPR015422">
    <property type="entry name" value="PyrdxlP-dep_Trfase_small"/>
</dbReference>
<keyword evidence="2" id="KW-0032">Aminotransferase</keyword>
<evidence type="ECO:0000313" key="2">
    <source>
        <dbReference type="EMBL" id="HGE98930.1"/>
    </source>
</evidence>
<dbReference type="GO" id="GO:0008483">
    <property type="term" value="F:transaminase activity"/>
    <property type="evidence" value="ECO:0007669"/>
    <property type="project" value="UniProtKB-KW"/>
</dbReference>
<proteinExistence type="predicted"/>
<dbReference type="PANTHER" id="PTHR43586">
    <property type="entry name" value="CYSTEINE DESULFURASE"/>
    <property type="match status" value="1"/>
</dbReference>
<dbReference type="InterPro" id="IPR015424">
    <property type="entry name" value="PyrdxlP-dep_Trfase"/>
</dbReference>